<dbReference type="SUPFAM" id="SSF53686">
    <property type="entry name" value="Tryptophan synthase beta subunit-like PLP-dependent enzymes"/>
    <property type="match status" value="1"/>
</dbReference>
<dbReference type="NCBIfam" id="TIGR01136">
    <property type="entry name" value="cysKM"/>
    <property type="match status" value="1"/>
</dbReference>
<dbReference type="STRING" id="1121883.SAMN02745226_01398"/>
<dbReference type="OrthoDB" id="9808024at2"/>
<evidence type="ECO:0000313" key="13">
    <source>
        <dbReference type="Proteomes" id="UP000184207"/>
    </source>
</evidence>
<dbReference type="Pfam" id="PF00291">
    <property type="entry name" value="PALP"/>
    <property type="match status" value="1"/>
</dbReference>
<evidence type="ECO:0000256" key="5">
    <source>
        <dbReference type="ARBA" id="ARBA00022679"/>
    </source>
</evidence>
<organism evidence="12 13">
    <name type="scientific">Fervidobacterium gondwanense DSM 13020</name>
    <dbReference type="NCBI Taxonomy" id="1121883"/>
    <lineage>
        <taxon>Bacteria</taxon>
        <taxon>Thermotogati</taxon>
        <taxon>Thermotogota</taxon>
        <taxon>Thermotogae</taxon>
        <taxon>Thermotogales</taxon>
        <taxon>Fervidobacteriaceae</taxon>
        <taxon>Fervidobacterium</taxon>
    </lineage>
</organism>
<keyword evidence="4" id="KW-0028">Amino-acid biosynthesis</keyword>
<evidence type="ECO:0000256" key="7">
    <source>
        <dbReference type="ARBA" id="ARBA00023192"/>
    </source>
</evidence>
<evidence type="ECO:0000259" key="11">
    <source>
        <dbReference type="Pfam" id="PF00291"/>
    </source>
</evidence>
<evidence type="ECO:0000256" key="9">
    <source>
        <dbReference type="PIRSR" id="PIRSR605856-50"/>
    </source>
</evidence>
<dbReference type="InterPro" id="IPR050214">
    <property type="entry name" value="Cys_Synth/Cystath_Beta-Synth"/>
</dbReference>
<evidence type="ECO:0000256" key="10">
    <source>
        <dbReference type="PIRSR" id="PIRSR605856-51"/>
    </source>
</evidence>
<dbReference type="AlphaFoldDB" id="A0A1M7SZI1"/>
<dbReference type="GO" id="GO:0004124">
    <property type="term" value="F:cysteine synthase activity"/>
    <property type="evidence" value="ECO:0007669"/>
    <property type="project" value="UniProtKB-EC"/>
</dbReference>
<feature type="binding site" evidence="9">
    <location>
        <position position="262"/>
    </location>
    <ligand>
        <name>pyridoxal 5'-phosphate</name>
        <dbReference type="ChEBI" id="CHEBI:597326"/>
    </ligand>
</feature>
<dbReference type="CDD" id="cd01561">
    <property type="entry name" value="CBS_like"/>
    <property type="match status" value="1"/>
</dbReference>
<dbReference type="FunFam" id="3.40.50.1100:FF:000006">
    <property type="entry name" value="Cysteine synthase"/>
    <property type="match status" value="1"/>
</dbReference>
<evidence type="ECO:0000256" key="1">
    <source>
        <dbReference type="ARBA" id="ARBA00001933"/>
    </source>
</evidence>
<dbReference type="EMBL" id="FRDJ01000007">
    <property type="protein sequence ID" value="SHN63923.1"/>
    <property type="molecule type" value="Genomic_DNA"/>
</dbReference>
<dbReference type="InterPro" id="IPR036052">
    <property type="entry name" value="TrpB-like_PALP_sf"/>
</dbReference>
<dbReference type="InterPro" id="IPR001926">
    <property type="entry name" value="TrpB-like_PALP"/>
</dbReference>
<evidence type="ECO:0000256" key="8">
    <source>
        <dbReference type="ARBA" id="ARBA00047931"/>
    </source>
</evidence>
<dbReference type="Gene3D" id="3.40.50.1100">
    <property type="match status" value="2"/>
</dbReference>
<feature type="binding site" evidence="9">
    <location>
        <begin position="175"/>
        <end position="179"/>
    </location>
    <ligand>
        <name>pyridoxal 5'-phosphate</name>
        <dbReference type="ChEBI" id="CHEBI:597326"/>
    </ligand>
</feature>
<feature type="domain" description="Tryptophan synthase beta chain-like PALP" evidence="11">
    <location>
        <begin position="16"/>
        <end position="288"/>
    </location>
</feature>
<dbReference type="GO" id="GO:0006535">
    <property type="term" value="P:cysteine biosynthetic process from serine"/>
    <property type="evidence" value="ECO:0007669"/>
    <property type="project" value="InterPro"/>
</dbReference>
<keyword evidence="13" id="KW-1185">Reference proteome</keyword>
<sequence length="300" mass="32696">MKKSVEHSVISRIQNLQVGETPLLYLEKYGVYAKFEKNNPTGSVKDRPVYFMVLQAVKDGLIGANTTIVEPTSGNTGIALAWIGAKLGLRVILTMPESVSVERRHILKSYGADIILTENMTKAVEKAKEISNNINVFIPNQFDNPNNVKAHLVTTGPEILRQMKYNVDAFVAGVGTGGTITGVGHVLKTFDTSSKVIAVEPKQSAVLSGQTPGKHRIQGIGAGFVPGIFDKSVVDEILQVDDEEALKFTQRLWKEGIFVGISAAANLIGALMVKEKYNLERVVTVFPDDGMKYLSVLSQH</sequence>
<dbReference type="RefSeq" id="WP_072759804.1">
    <property type="nucleotide sequence ID" value="NZ_FRDJ01000007.1"/>
</dbReference>
<evidence type="ECO:0000256" key="2">
    <source>
        <dbReference type="ARBA" id="ARBA00007103"/>
    </source>
</evidence>
<protein>
    <recommendedName>
        <fullName evidence="3">cysteine synthase</fullName>
        <ecNumber evidence="3">2.5.1.47</ecNumber>
    </recommendedName>
</protein>
<feature type="modified residue" description="N6-(pyridoxal phosphate)lysine" evidence="10">
    <location>
        <position position="45"/>
    </location>
</feature>
<comment type="catalytic activity">
    <reaction evidence="8">
        <text>O-acetyl-L-serine + hydrogen sulfide = L-cysteine + acetate</text>
        <dbReference type="Rhea" id="RHEA:14829"/>
        <dbReference type="ChEBI" id="CHEBI:29919"/>
        <dbReference type="ChEBI" id="CHEBI:30089"/>
        <dbReference type="ChEBI" id="CHEBI:35235"/>
        <dbReference type="ChEBI" id="CHEBI:58340"/>
        <dbReference type="EC" id="2.5.1.47"/>
    </reaction>
</comment>
<comment type="similarity">
    <text evidence="2">Belongs to the cysteine synthase/cystathionine beta-synthase family.</text>
</comment>
<evidence type="ECO:0000256" key="3">
    <source>
        <dbReference type="ARBA" id="ARBA00012681"/>
    </source>
</evidence>
<accession>A0A1M7SZI1</accession>
<keyword evidence="6 9" id="KW-0663">Pyridoxal phosphate</keyword>
<name>A0A1M7SZI1_FERGO</name>
<evidence type="ECO:0000313" key="12">
    <source>
        <dbReference type="EMBL" id="SHN63923.1"/>
    </source>
</evidence>
<keyword evidence="5" id="KW-0808">Transferase</keyword>
<evidence type="ECO:0000256" key="4">
    <source>
        <dbReference type="ARBA" id="ARBA00022605"/>
    </source>
</evidence>
<dbReference type="EC" id="2.5.1.47" evidence="3"/>
<proteinExistence type="inferred from homology"/>
<feature type="binding site" evidence="9">
    <location>
        <position position="75"/>
    </location>
    <ligand>
        <name>pyridoxal 5'-phosphate</name>
        <dbReference type="ChEBI" id="CHEBI:597326"/>
    </ligand>
</feature>
<comment type="cofactor">
    <cofactor evidence="1 9">
        <name>pyridoxal 5'-phosphate</name>
        <dbReference type="ChEBI" id="CHEBI:597326"/>
    </cofactor>
</comment>
<dbReference type="PANTHER" id="PTHR10314">
    <property type="entry name" value="CYSTATHIONINE BETA-SYNTHASE"/>
    <property type="match status" value="1"/>
</dbReference>
<keyword evidence="7" id="KW-0198">Cysteine biosynthesis</keyword>
<reference evidence="13" key="1">
    <citation type="submission" date="2016-12" db="EMBL/GenBank/DDBJ databases">
        <authorList>
            <person name="Varghese N."/>
            <person name="Submissions S."/>
        </authorList>
    </citation>
    <scope>NUCLEOTIDE SEQUENCE [LARGE SCALE GENOMIC DNA]</scope>
    <source>
        <strain evidence="13">DSM 13020</strain>
    </source>
</reference>
<evidence type="ECO:0000256" key="6">
    <source>
        <dbReference type="ARBA" id="ARBA00022898"/>
    </source>
</evidence>
<dbReference type="InterPro" id="IPR005856">
    <property type="entry name" value="Cys_synth"/>
</dbReference>
<dbReference type="Proteomes" id="UP000184207">
    <property type="component" value="Unassembled WGS sequence"/>
</dbReference>
<gene>
    <name evidence="12" type="ORF">SAMN02745226_01398</name>
</gene>